<dbReference type="PANTHER" id="PTHR45938:SF7">
    <property type="entry name" value="WAP, KAZAL, IMMUNOGLOBULIN, KUNITZ AND NTR DOMAIN-CONTAINING PROTEIN 2"/>
    <property type="match status" value="1"/>
</dbReference>
<dbReference type="SUPFAM" id="SSF57362">
    <property type="entry name" value="BPTI-like"/>
    <property type="match status" value="1"/>
</dbReference>
<dbReference type="OrthoDB" id="6478338at2759"/>
<dbReference type="GO" id="GO:0050431">
    <property type="term" value="F:transforming growth factor beta binding"/>
    <property type="evidence" value="ECO:0007669"/>
    <property type="project" value="TreeGrafter"/>
</dbReference>
<dbReference type="AlphaFoldDB" id="A0A6M2D1T8"/>
<dbReference type="GO" id="GO:0005615">
    <property type="term" value="C:extracellular space"/>
    <property type="evidence" value="ECO:0007669"/>
    <property type="project" value="TreeGrafter"/>
</dbReference>
<dbReference type="OMA" id="CERAPRE"/>
<keyword evidence="2" id="KW-0964">Secreted</keyword>
<evidence type="ECO:0000256" key="5">
    <source>
        <dbReference type="SAM" id="MobiDB-lite"/>
    </source>
</evidence>
<evidence type="ECO:0000313" key="6">
    <source>
        <dbReference type="EMBL" id="NOV39318.1"/>
    </source>
</evidence>
<protein>
    <submittedName>
        <fullName evidence="6">Putative serine proteinase inhibitor</fullName>
    </submittedName>
</protein>
<dbReference type="PANTHER" id="PTHR45938">
    <property type="entry name" value="ACP24A4-RELATED"/>
    <property type="match status" value="1"/>
</dbReference>
<evidence type="ECO:0000256" key="3">
    <source>
        <dbReference type="ARBA" id="ARBA00022729"/>
    </source>
</evidence>
<dbReference type="KEGG" id="rmp:119173826"/>
<dbReference type="GO" id="GO:0048019">
    <property type="term" value="F:receptor antagonist activity"/>
    <property type="evidence" value="ECO:0007669"/>
    <property type="project" value="TreeGrafter"/>
</dbReference>
<dbReference type="VEuPathDB" id="VectorBase:LOC119173826"/>
<evidence type="ECO:0000256" key="4">
    <source>
        <dbReference type="ARBA" id="ARBA00023157"/>
    </source>
</evidence>
<proteinExistence type="predicted"/>
<feature type="compositionally biased region" description="Polar residues" evidence="5">
    <location>
        <begin position="40"/>
        <end position="53"/>
    </location>
</feature>
<reference evidence="6" key="1">
    <citation type="submission" date="2019-09" db="EMBL/GenBank/DDBJ databases">
        <title>Organ-specific transcriptomic study of the physiology of the cattle tick, Rhipicephalus microplus.</title>
        <authorList>
            <person name="Tirloni L."/>
            <person name="Braz G."/>
            <person name="Gandara A.C.P."/>
            <person name="Sabadin G.A."/>
            <person name="da Silva R.M."/>
            <person name="Guizzo M.G."/>
            <person name="Machado J.A."/>
            <person name="Costa E.P."/>
            <person name="Gomes H.F."/>
            <person name="Moraes J."/>
            <person name="Mota M.B.S."/>
            <person name="Mesquita R.D."/>
            <person name="Alvarenga P.H."/>
            <person name="Alves F."/>
            <person name="Seixas A."/>
            <person name="da Fonseca R.N."/>
            <person name="Fogaca A."/>
            <person name="Logullo C."/>
            <person name="Tanaka A."/>
            <person name="Daffre S."/>
            <person name="Termignoni C."/>
            <person name="Vaz I.S.Jr."/>
            <person name="Oliveira P.L."/>
            <person name="Ribeiro J.M."/>
        </authorList>
    </citation>
    <scope>NUCLEOTIDE SEQUENCE</scope>
    <source>
        <strain evidence="6">Porto Alegre</strain>
    </source>
</reference>
<feature type="compositionally biased region" description="Basic residues" evidence="5">
    <location>
        <begin position="21"/>
        <end position="34"/>
    </location>
</feature>
<feature type="region of interest" description="Disordered" evidence="5">
    <location>
        <begin position="1"/>
        <end position="57"/>
    </location>
</feature>
<name>A0A6M2D1T8_RHIMP</name>
<evidence type="ECO:0000256" key="1">
    <source>
        <dbReference type="ARBA" id="ARBA00004613"/>
    </source>
</evidence>
<dbReference type="InterPro" id="IPR036880">
    <property type="entry name" value="Kunitz_BPTI_sf"/>
</dbReference>
<dbReference type="RefSeq" id="XP_037280507.1">
    <property type="nucleotide sequence ID" value="XM_037424610.1"/>
</dbReference>
<dbReference type="GO" id="GO:0004867">
    <property type="term" value="F:serine-type endopeptidase inhibitor activity"/>
    <property type="evidence" value="ECO:0007669"/>
    <property type="project" value="InterPro"/>
</dbReference>
<evidence type="ECO:0000256" key="2">
    <source>
        <dbReference type="ARBA" id="ARBA00022525"/>
    </source>
</evidence>
<keyword evidence="3" id="KW-0732">Signal</keyword>
<sequence>MDSGREVKTGRSSFESAPAVHARRRGIHRSHLVRRASMTKPENATSPPSNTKTAVPGCQEPSHTYCTGSEPEYFYSSLADACVLASENPVQLCNRGRNKFSSLNRCEMHCVRAEQPHLDCLEKPQFTACKSDDMKSSPWYFDGKRCTPWDFPTGRCPSNDSLVFTTASDCATRCSDPRFVACSLPQPVDCEHEQQRFPYFAVHSLEGVRCLSASAAELRGHLCTDGLNRFRTAQACEDACRNTTT</sequence>
<organism evidence="6">
    <name type="scientific">Rhipicephalus microplus</name>
    <name type="common">Cattle tick</name>
    <name type="synonym">Boophilus microplus</name>
    <dbReference type="NCBI Taxonomy" id="6941"/>
    <lineage>
        <taxon>Eukaryota</taxon>
        <taxon>Metazoa</taxon>
        <taxon>Ecdysozoa</taxon>
        <taxon>Arthropoda</taxon>
        <taxon>Chelicerata</taxon>
        <taxon>Arachnida</taxon>
        <taxon>Acari</taxon>
        <taxon>Parasitiformes</taxon>
        <taxon>Ixodida</taxon>
        <taxon>Ixodoidea</taxon>
        <taxon>Ixodidae</taxon>
        <taxon>Rhipicephalinae</taxon>
        <taxon>Rhipicephalus</taxon>
        <taxon>Boophilus</taxon>
    </lineage>
</organism>
<comment type="subcellular location">
    <subcellularLocation>
        <location evidence="1">Secreted</location>
    </subcellularLocation>
</comment>
<dbReference type="Gene3D" id="4.10.410.10">
    <property type="entry name" value="Pancreatic trypsin inhibitor Kunitz domain"/>
    <property type="match status" value="2"/>
</dbReference>
<dbReference type="EMBL" id="GHWJ01006581">
    <property type="protein sequence ID" value="NOV39318.1"/>
    <property type="molecule type" value="Transcribed_RNA"/>
</dbReference>
<accession>A0A6M2D1T8</accession>
<keyword evidence="4" id="KW-1015">Disulfide bond</keyword>